<dbReference type="RefSeq" id="WP_068258029.1">
    <property type="nucleotide sequence ID" value="NZ_LWSK01000002.1"/>
</dbReference>
<accession>A0A5B1CJH8</accession>
<organism evidence="6 7">
    <name type="scientific">Rubripirellula obstinata</name>
    <dbReference type="NCBI Taxonomy" id="406547"/>
    <lineage>
        <taxon>Bacteria</taxon>
        <taxon>Pseudomonadati</taxon>
        <taxon>Planctomycetota</taxon>
        <taxon>Planctomycetia</taxon>
        <taxon>Pirellulales</taxon>
        <taxon>Pirellulaceae</taxon>
        <taxon>Rubripirellula</taxon>
    </lineage>
</organism>
<dbReference type="InterPro" id="IPR039425">
    <property type="entry name" value="RNA_pol_sigma-70-like"/>
</dbReference>
<keyword evidence="4" id="KW-0804">Transcription</keyword>
<name>A0A5B1CJH8_9BACT</name>
<dbReference type="SUPFAM" id="SSF88946">
    <property type="entry name" value="Sigma2 domain of RNA polymerase sigma factors"/>
    <property type="match status" value="1"/>
</dbReference>
<evidence type="ECO:0000256" key="1">
    <source>
        <dbReference type="ARBA" id="ARBA00023015"/>
    </source>
</evidence>
<dbReference type="AlphaFoldDB" id="A0A5B1CJH8"/>
<keyword evidence="1" id="KW-0805">Transcription regulation</keyword>
<reference evidence="6 7" key="1">
    <citation type="submission" date="2019-08" db="EMBL/GenBank/DDBJ databases">
        <title>Deep-cultivation of Planctomycetes and their phenomic and genomic characterization uncovers novel biology.</title>
        <authorList>
            <person name="Wiegand S."/>
            <person name="Jogler M."/>
            <person name="Boedeker C."/>
            <person name="Pinto D."/>
            <person name="Vollmers J."/>
            <person name="Rivas-Marin E."/>
            <person name="Kohn T."/>
            <person name="Peeters S.H."/>
            <person name="Heuer A."/>
            <person name="Rast P."/>
            <person name="Oberbeckmann S."/>
            <person name="Bunk B."/>
            <person name="Jeske O."/>
            <person name="Meyerdierks A."/>
            <person name="Storesund J.E."/>
            <person name="Kallscheuer N."/>
            <person name="Luecker S."/>
            <person name="Lage O.M."/>
            <person name="Pohl T."/>
            <person name="Merkel B.J."/>
            <person name="Hornburger P."/>
            <person name="Mueller R.-W."/>
            <person name="Bruemmer F."/>
            <person name="Labrenz M."/>
            <person name="Spormann A.M."/>
            <person name="Op Den Camp H."/>
            <person name="Overmann J."/>
            <person name="Amann R."/>
            <person name="Jetten M.S.M."/>
            <person name="Mascher T."/>
            <person name="Medema M.H."/>
            <person name="Devos D.P."/>
            <person name="Kaster A.-K."/>
            <person name="Ovreas L."/>
            <person name="Rohde M."/>
            <person name="Galperin M.Y."/>
            <person name="Jogler C."/>
        </authorList>
    </citation>
    <scope>NUCLEOTIDE SEQUENCE [LARGE SCALE GENOMIC DNA]</scope>
    <source>
        <strain evidence="6 7">LF1</strain>
    </source>
</reference>
<keyword evidence="3" id="KW-0238">DNA-binding</keyword>
<evidence type="ECO:0000313" key="7">
    <source>
        <dbReference type="Proteomes" id="UP000322699"/>
    </source>
</evidence>
<dbReference type="GO" id="GO:0006352">
    <property type="term" value="P:DNA-templated transcription initiation"/>
    <property type="evidence" value="ECO:0007669"/>
    <property type="project" value="InterPro"/>
</dbReference>
<dbReference type="GO" id="GO:0003677">
    <property type="term" value="F:DNA binding"/>
    <property type="evidence" value="ECO:0007669"/>
    <property type="project" value="UniProtKB-KW"/>
</dbReference>
<sequence>MSDSSSQSITIWIEQLKSGRSRAATELWDRYFERLKGLAKQKLASSEKRVFDEEDLAISVFQALCEGVENNRFDRLDNRDDLWSLLIAITKHKCVDQIRRQTSDKRGGGRVRGESVFGQPGGAVECFDDLLKEEPTPDLFVSMDEECNRLMAMLDDEVQARIVRQKLAGYRNREIADQLGISLRSVERKLEVIRDLWSLEFDSNE</sequence>
<evidence type="ECO:0000259" key="5">
    <source>
        <dbReference type="Pfam" id="PF07638"/>
    </source>
</evidence>
<keyword evidence="2" id="KW-0731">Sigma factor</keyword>
<dbReference type="Proteomes" id="UP000322699">
    <property type="component" value="Unassembled WGS sequence"/>
</dbReference>
<dbReference type="GO" id="GO:0016987">
    <property type="term" value="F:sigma factor activity"/>
    <property type="evidence" value="ECO:0007669"/>
    <property type="project" value="UniProtKB-KW"/>
</dbReference>
<gene>
    <name evidence="6" type="ORF">LF1_29810</name>
</gene>
<evidence type="ECO:0000313" key="6">
    <source>
        <dbReference type="EMBL" id="KAA1260441.1"/>
    </source>
</evidence>
<feature type="domain" description="RNA polymerase sigma-70 ECF-like HTH" evidence="5">
    <location>
        <begin position="7"/>
        <end position="196"/>
    </location>
</feature>
<evidence type="ECO:0000256" key="4">
    <source>
        <dbReference type="ARBA" id="ARBA00023163"/>
    </source>
</evidence>
<dbReference type="EMBL" id="VRLW01000001">
    <property type="protein sequence ID" value="KAA1260441.1"/>
    <property type="molecule type" value="Genomic_DNA"/>
</dbReference>
<dbReference type="InterPro" id="IPR013325">
    <property type="entry name" value="RNA_pol_sigma_r2"/>
</dbReference>
<comment type="caution">
    <text evidence="6">The sequence shown here is derived from an EMBL/GenBank/DDBJ whole genome shotgun (WGS) entry which is preliminary data.</text>
</comment>
<dbReference type="OrthoDB" id="291381at2"/>
<protein>
    <submittedName>
        <fullName evidence="6">RNA polymerase sigma factor</fullName>
    </submittedName>
</protein>
<keyword evidence="7" id="KW-1185">Reference proteome</keyword>
<dbReference type="InterPro" id="IPR053812">
    <property type="entry name" value="HTH_Sigma70_ECF-like"/>
</dbReference>
<dbReference type="Gene3D" id="1.10.1740.10">
    <property type="match status" value="1"/>
</dbReference>
<dbReference type="Pfam" id="PF07638">
    <property type="entry name" value="Sigma70_ECF"/>
    <property type="match status" value="1"/>
</dbReference>
<dbReference type="PANTHER" id="PTHR43133">
    <property type="entry name" value="RNA POLYMERASE ECF-TYPE SIGMA FACTO"/>
    <property type="match status" value="1"/>
</dbReference>
<evidence type="ECO:0000256" key="2">
    <source>
        <dbReference type="ARBA" id="ARBA00023082"/>
    </source>
</evidence>
<proteinExistence type="predicted"/>
<dbReference type="PANTHER" id="PTHR43133:SF8">
    <property type="entry name" value="RNA POLYMERASE SIGMA FACTOR HI_1459-RELATED"/>
    <property type="match status" value="1"/>
</dbReference>
<evidence type="ECO:0000256" key="3">
    <source>
        <dbReference type="ARBA" id="ARBA00023125"/>
    </source>
</evidence>